<dbReference type="Pfam" id="PF07972">
    <property type="entry name" value="Flavodoxin_NdrI"/>
    <property type="match status" value="1"/>
</dbReference>
<dbReference type="Proteomes" id="UP000501914">
    <property type="component" value="Chromosome"/>
</dbReference>
<dbReference type="PANTHER" id="PTHR37297:SF1">
    <property type="entry name" value="PROTEIN NRDI"/>
    <property type="match status" value="1"/>
</dbReference>
<dbReference type="RefSeq" id="WP_167872528.1">
    <property type="nucleotide sequence ID" value="NZ_CP048852.1"/>
</dbReference>
<comment type="function">
    <text evidence="1 3">Probably involved in ribonucleotide reductase function.</text>
</comment>
<dbReference type="SUPFAM" id="SSF52218">
    <property type="entry name" value="Flavoproteins"/>
    <property type="match status" value="1"/>
</dbReference>
<reference evidence="4 5" key="1">
    <citation type="submission" date="2020-02" db="EMBL/GenBank/DDBJ databases">
        <title>Genome sequencing, annotation and comparative genomic analysis of Bacillus tequilensis EA-CB0015, an effective biological control agent against Pseudocercospora fijiensis in banana plants.</title>
        <authorList>
            <person name="Cuellar-Gaviria T.Z."/>
            <person name="Ju K.-S."/>
            <person name="Villegas-Escobar V."/>
        </authorList>
    </citation>
    <scope>NUCLEOTIDE SEQUENCE [LARGE SCALE GENOMIC DNA]</scope>
    <source>
        <strain evidence="4 5">EA-CB0015</strain>
    </source>
</reference>
<dbReference type="Gene3D" id="3.40.50.360">
    <property type="match status" value="1"/>
</dbReference>
<dbReference type="EMBL" id="CP048852">
    <property type="protein sequence ID" value="QIW80081.1"/>
    <property type="molecule type" value="Genomic_DNA"/>
</dbReference>
<dbReference type="GO" id="GO:0010181">
    <property type="term" value="F:FMN binding"/>
    <property type="evidence" value="ECO:0007669"/>
    <property type="project" value="InterPro"/>
</dbReference>
<evidence type="ECO:0000313" key="5">
    <source>
        <dbReference type="Proteomes" id="UP000501914"/>
    </source>
</evidence>
<protein>
    <recommendedName>
        <fullName evidence="3">Protein NrdI</fullName>
    </recommendedName>
</protein>
<dbReference type="InterPro" id="IPR004465">
    <property type="entry name" value="RNR_NrdI"/>
</dbReference>
<dbReference type="PIRSF" id="PIRSF005087">
    <property type="entry name" value="NrdI"/>
    <property type="match status" value="1"/>
</dbReference>
<proteinExistence type="inferred from homology"/>
<sequence length="131" mass="14910">MIITYESKTGNVRRFVKALRHKLDIEAIEITDDTIINQEFIHITYTIGFGEVPERTLNFINKNKNKIRGVAVSGNKVWGSNYGLAGDKLSAKFHTPLLLKFELSGTKQDLQKIIQEVQLIDKHNTKVDQAQ</sequence>
<organism evidence="4 5">
    <name type="scientific">Bacillus tequilensis</name>
    <dbReference type="NCBI Taxonomy" id="227866"/>
    <lineage>
        <taxon>Bacteria</taxon>
        <taxon>Bacillati</taxon>
        <taxon>Bacillota</taxon>
        <taxon>Bacilli</taxon>
        <taxon>Bacillales</taxon>
        <taxon>Bacillaceae</taxon>
        <taxon>Bacillus</taxon>
    </lineage>
</organism>
<accession>A0A6H0WHR2</accession>
<gene>
    <name evidence="3 4" type="primary">nrdI</name>
    <name evidence="4" type="ORF">G4P54_09820</name>
</gene>
<dbReference type="AlphaFoldDB" id="A0A6H0WHR2"/>
<evidence type="ECO:0000256" key="1">
    <source>
        <dbReference type="ARBA" id="ARBA00003999"/>
    </source>
</evidence>
<dbReference type="InterPro" id="IPR020852">
    <property type="entry name" value="RNR_Ib_NrdI_bac"/>
</dbReference>
<name>A0A6H0WHR2_9BACI</name>
<evidence type="ECO:0000313" key="4">
    <source>
        <dbReference type="EMBL" id="QIW80081.1"/>
    </source>
</evidence>
<dbReference type="NCBIfam" id="TIGR00333">
    <property type="entry name" value="nrdI"/>
    <property type="match status" value="1"/>
</dbReference>
<comment type="similarity">
    <text evidence="2 3">Belongs to the NrdI family.</text>
</comment>
<keyword evidence="5" id="KW-1185">Reference proteome</keyword>
<dbReference type="InterPro" id="IPR029039">
    <property type="entry name" value="Flavoprotein-like_sf"/>
</dbReference>
<dbReference type="PANTHER" id="PTHR37297">
    <property type="entry name" value="PROTEIN NRDI"/>
    <property type="match status" value="1"/>
</dbReference>
<evidence type="ECO:0000256" key="2">
    <source>
        <dbReference type="ARBA" id="ARBA00009942"/>
    </source>
</evidence>
<dbReference type="HAMAP" id="MF_00128">
    <property type="entry name" value="NrdI"/>
    <property type="match status" value="1"/>
</dbReference>
<dbReference type="KEGG" id="bteq:G4P54_09820"/>
<evidence type="ECO:0000256" key="3">
    <source>
        <dbReference type="HAMAP-Rule" id="MF_00128"/>
    </source>
</evidence>